<dbReference type="GO" id="GO:0016151">
    <property type="term" value="F:nickel cation binding"/>
    <property type="evidence" value="ECO:0007669"/>
    <property type="project" value="InterPro"/>
</dbReference>
<evidence type="ECO:0000256" key="2">
    <source>
        <dbReference type="PIRSR" id="PIRSR601501-1"/>
    </source>
</evidence>
<evidence type="ECO:0000313" key="3">
    <source>
        <dbReference type="EMBL" id="KEA63014.1"/>
    </source>
</evidence>
<sequence length="433" mass="48769">MAESRRIRIDVPALTRVEGEGSLKLSIEQGQITQLQLSIFEPPRYFEKFLEGRAYHEVPDIVARICGICPVAYQMTAVQALEQAFDFTPSDWVRRMRRLFYCGEWIQSHALHIHLLALPDYLGFDSAIAMAEQYPAQVQRGLELQALGNTIIKLFGGRSVHPVGARVGGFHHAPTDADIKRLNTQLEKARDSARALTNWCAQLPVPQDDDSFINVALKHESEYPLYEGTLAGSDGLSITAQEWEQYFEETHAPHSTALWSLYQGAPYLVGPLARLNLNRERLPAEIADNLNNTGIAFPSRNMFHSMLARAVEIELAIHEALELTAAYSVPERPFDDVIPRAGIGFGATEAPRGLLWHRYETDENGLIKHARIVPPTSQNQARIEQDLHNSLQAFGLEHPDDALRLHCEKVIRNYDPCISCATHFLQLELERQP</sequence>
<keyword evidence="2" id="KW-0533">Nickel</keyword>
<dbReference type="InterPro" id="IPR029014">
    <property type="entry name" value="NiFe-Hase_large"/>
</dbReference>
<evidence type="ECO:0000313" key="4">
    <source>
        <dbReference type="Proteomes" id="UP000028252"/>
    </source>
</evidence>
<dbReference type="SUPFAM" id="SSF56762">
    <property type="entry name" value="HydB/Nqo4-like"/>
    <property type="match status" value="1"/>
</dbReference>
<dbReference type="GO" id="GO:0008901">
    <property type="term" value="F:ferredoxin hydrogenase activity"/>
    <property type="evidence" value="ECO:0007669"/>
    <property type="project" value="InterPro"/>
</dbReference>
<comment type="cofactor">
    <cofactor evidence="2">
        <name>Fe cation</name>
        <dbReference type="ChEBI" id="CHEBI:24875"/>
    </cofactor>
</comment>
<feature type="binding site" evidence="2">
    <location>
        <position position="66"/>
    </location>
    <ligand>
        <name>Ni(2+)</name>
        <dbReference type="ChEBI" id="CHEBI:49786"/>
    </ligand>
</feature>
<dbReference type="InterPro" id="IPR018194">
    <property type="entry name" value="Ni-dep_hyd_lsu_Ni_BS"/>
</dbReference>
<name>A0A081FWV9_9GAMM</name>
<feature type="binding site" evidence="2">
    <location>
        <position position="69"/>
    </location>
    <ligand>
        <name>Fe cation</name>
        <dbReference type="ChEBI" id="CHEBI:24875"/>
    </ligand>
</feature>
<reference evidence="3 4" key="1">
    <citation type="submission" date="2014-04" db="EMBL/GenBank/DDBJ databases">
        <title>Marinobacterium kochiensis sp. nov., isolated from sediment sample collected from Kochi backwaters in Kerala, India.</title>
        <authorList>
            <person name="Singh A."/>
            <person name="Pinnaka A.K."/>
        </authorList>
    </citation>
    <scope>NUCLEOTIDE SEQUENCE [LARGE SCALE GENOMIC DNA]</scope>
    <source>
        <strain evidence="3 4">AK27</strain>
    </source>
</reference>
<dbReference type="OrthoDB" id="9761717at2"/>
<dbReference type="RefSeq" id="WP_036188748.1">
    <property type="nucleotide sequence ID" value="NZ_JMQN01000040.1"/>
</dbReference>
<dbReference type="Pfam" id="PF00374">
    <property type="entry name" value="NiFeSe_Hases"/>
    <property type="match status" value="2"/>
</dbReference>
<dbReference type="PROSITE" id="PS00508">
    <property type="entry name" value="NI_HGENASE_L_2"/>
    <property type="match status" value="1"/>
</dbReference>
<dbReference type="PATRIC" id="fig|1232683.4.peg.2490"/>
<dbReference type="AlphaFoldDB" id="A0A081FWV9"/>
<organism evidence="3 4">
    <name type="scientific">Marinobacterium lacunae</name>
    <dbReference type="NCBI Taxonomy" id="1232683"/>
    <lineage>
        <taxon>Bacteria</taxon>
        <taxon>Pseudomonadati</taxon>
        <taxon>Pseudomonadota</taxon>
        <taxon>Gammaproteobacteria</taxon>
        <taxon>Oceanospirillales</taxon>
        <taxon>Oceanospirillaceae</taxon>
        <taxon>Marinobacterium</taxon>
    </lineage>
</organism>
<dbReference type="InterPro" id="IPR001501">
    <property type="entry name" value="Ni-dep_hyd_lsu"/>
</dbReference>
<feature type="binding site" evidence="2">
    <location>
        <position position="69"/>
    </location>
    <ligand>
        <name>Ni(2+)</name>
        <dbReference type="ChEBI" id="CHEBI:49786"/>
    </ligand>
</feature>
<dbReference type="PANTHER" id="PTHR43600:SF4">
    <property type="entry name" value="CYTOSOLIC NIFE-HYDROGENASE, ALPHA SUBUNIT"/>
    <property type="match status" value="1"/>
</dbReference>
<accession>A0A081FWV9</accession>
<feature type="binding site" evidence="2">
    <location>
        <position position="47"/>
    </location>
    <ligand>
        <name>Mg(2+)</name>
        <dbReference type="ChEBI" id="CHEBI:18420"/>
    </ligand>
</feature>
<keyword evidence="4" id="KW-1185">Reference proteome</keyword>
<feature type="binding site" evidence="2">
    <location>
        <position position="417"/>
    </location>
    <ligand>
        <name>Ni(2+)</name>
        <dbReference type="ChEBI" id="CHEBI:49786"/>
    </ligand>
</feature>
<dbReference type="EMBL" id="JMQN01000040">
    <property type="protein sequence ID" value="KEA63014.1"/>
    <property type="molecule type" value="Genomic_DNA"/>
</dbReference>
<dbReference type="eggNOG" id="COG3259">
    <property type="taxonomic scope" value="Bacteria"/>
</dbReference>
<protein>
    <submittedName>
        <fullName evidence="3">Hydrogenase/sulfur reductase, alpha subunit</fullName>
    </submittedName>
</protein>
<dbReference type="STRING" id="1232683.ADIMK_2538"/>
<feature type="binding site" evidence="2">
    <location>
        <position position="420"/>
    </location>
    <ligand>
        <name>Fe cation</name>
        <dbReference type="ChEBI" id="CHEBI:24875"/>
    </ligand>
</feature>
<keyword evidence="2" id="KW-0479">Metal-binding</keyword>
<keyword evidence="2" id="KW-0460">Magnesium</keyword>
<dbReference type="Proteomes" id="UP000028252">
    <property type="component" value="Unassembled WGS sequence"/>
</dbReference>
<keyword evidence="2" id="KW-0408">Iron</keyword>
<comment type="caution">
    <text evidence="3">The sequence shown here is derived from an EMBL/GenBank/DDBJ whole genome shotgun (WGS) entry which is preliminary data.</text>
</comment>
<dbReference type="PANTHER" id="PTHR43600">
    <property type="entry name" value="COENZYME F420 HYDROGENASE, SUBUNIT ALPHA"/>
    <property type="match status" value="1"/>
</dbReference>
<feature type="binding site" evidence="2">
    <location>
        <position position="423"/>
    </location>
    <ligand>
        <name>Mg(2+)</name>
        <dbReference type="ChEBI" id="CHEBI:18420"/>
    </ligand>
</feature>
<dbReference type="Gene3D" id="1.10.645.10">
    <property type="entry name" value="Cytochrome-c3 Hydrogenase, chain B"/>
    <property type="match status" value="1"/>
</dbReference>
<feature type="binding site" evidence="2">
    <location>
        <position position="372"/>
    </location>
    <ligand>
        <name>Mg(2+)</name>
        <dbReference type="ChEBI" id="CHEBI:18420"/>
    </ligand>
</feature>
<comment type="cofactor">
    <cofactor evidence="2">
        <name>Ni(2+)</name>
        <dbReference type="ChEBI" id="CHEBI:49786"/>
    </cofactor>
</comment>
<keyword evidence="1" id="KW-0560">Oxidoreductase</keyword>
<gene>
    <name evidence="3" type="ORF">ADIMK_2538</name>
</gene>
<evidence type="ECO:0000256" key="1">
    <source>
        <dbReference type="ARBA" id="ARBA00023002"/>
    </source>
</evidence>
<proteinExistence type="predicted"/>